<comment type="pathway">
    <text evidence="5">Amino-acid biosynthesis.</text>
</comment>
<evidence type="ECO:0000256" key="6">
    <source>
        <dbReference type="SAM" id="MobiDB-lite"/>
    </source>
</evidence>
<proteinExistence type="predicted"/>
<protein>
    <recommendedName>
        <fullName evidence="7">Prephenate dehydratase domain-containing protein</fullName>
    </recommendedName>
</protein>
<evidence type="ECO:0000256" key="2">
    <source>
        <dbReference type="ARBA" id="ARBA00023141"/>
    </source>
</evidence>
<keyword evidence="9" id="KW-1185">Reference proteome</keyword>
<dbReference type="GO" id="GO:0004664">
    <property type="term" value="F:prephenate dehydratase activity"/>
    <property type="evidence" value="ECO:0007669"/>
    <property type="project" value="InterPro"/>
</dbReference>
<dbReference type="AlphaFoldDB" id="A0A835LWH7"/>
<keyword evidence="1" id="KW-0028">Amino-acid biosynthesis</keyword>
<evidence type="ECO:0000256" key="4">
    <source>
        <dbReference type="ARBA" id="ARBA00023239"/>
    </source>
</evidence>
<reference evidence="8 9" key="1">
    <citation type="submission" date="2020-10" db="EMBL/GenBank/DDBJ databases">
        <title>The Coptis chinensis genome and diversification of protoberbering-type alkaloids.</title>
        <authorList>
            <person name="Wang B."/>
            <person name="Shu S."/>
            <person name="Song C."/>
            <person name="Liu Y."/>
        </authorList>
    </citation>
    <scope>NUCLEOTIDE SEQUENCE [LARGE SCALE GENOMIC DNA]</scope>
    <source>
        <strain evidence="8">HL-2020</strain>
        <tissue evidence="8">Leaf</tissue>
    </source>
</reference>
<dbReference type="EMBL" id="JADFTS010000004">
    <property type="protein sequence ID" value="KAF9610135.1"/>
    <property type="molecule type" value="Genomic_DNA"/>
</dbReference>
<gene>
    <name evidence="8" type="ORF">IFM89_020000</name>
</gene>
<dbReference type="PANTHER" id="PTHR21022:SF19">
    <property type="entry name" value="PREPHENATE DEHYDRATASE-RELATED"/>
    <property type="match status" value="1"/>
</dbReference>
<sequence length="206" mass="22403">MRKASSTTNIVDDLTSIFGGASSSGEFRDVEGKLKKDEERDRSPPTHTEESCVCEVQLPVHHCLLALPGSWSEGREFNSSHNHPQALAQCESTLITKLGLNATRESACSTAAAAKHIAVNQLPDTAAIASIRAAELYGLHIFADGIQDNARNVTRFVLLAREPIIPRTDRPFKTSIVFAHGNIRLMKIGSRPQRQLSNSVGLTMST</sequence>
<name>A0A835LWH7_9MAGN</name>
<evidence type="ECO:0000256" key="1">
    <source>
        <dbReference type="ARBA" id="ARBA00022605"/>
    </source>
</evidence>
<evidence type="ECO:0000256" key="5">
    <source>
        <dbReference type="ARBA" id="ARBA00029440"/>
    </source>
</evidence>
<dbReference type="Proteomes" id="UP000631114">
    <property type="component" value="Unassembled WGS sequence"/>
</dbReference>
<feature type="domain" description="Prephenate dehydratase" evidence="7">
    <location>
        <begin position="1"/>
        <end position="161"/>
    </location>
</feature>
<accession>A0A835LWH7</accession>
<dbReference type="InterPro" id="IPR001086">
    <property type="entry name" value="Preph_deHydtase"/>
</dbReference>
<dbReference type="Gene3D" id="3.40.190.10">
    <property type="entry name" value="Periplasmic binding protein-like II"/>
    <property type="match status" value="1"/>
</dbReference>
<evidence type="ECO:0000256" key="3">
    <source>
        <dbReference type="ARBA" id="ARBA00023222"/>
    </source>
</evidence>
<keyword evidence="2" id="KW-0057">Aromatic amino acid biosynthesis</keyword>
<feature type="region of interest" description="Disordered" evidence="6">
    <location>
        <begin position="15"/>
        <end position="50"/>
    </location>
</feature>
<dbReference type="PANTHER" id="PTHR21022">
    <property type="entry name" value="PREPHENATE DEHYDRATASE P PROTEIN"/>
    <property type="match status" value="1"/>
</dbReference>
<dbReference type="GO" id="GO:0047769">
    <property type="term" value="F:arogenate dehydratase activity"/>
    <property type="evidence" value="ECO:0007669"/>
    <property type="project" value="TreeGrafter"/>
</dbReference>
<dbReference type="OrthoDB" id="983542at2759"/>
<evidence type="ECO:0000313" key="9">
    <source>
        <dbReference type="Proteomes" id="UP000631114"/>
    </source>
</evidence>
<keyword evidence="4" id="KW-0456">Lyase</keyword>
<evidence type="ECO:0000313" key="8">
    <source>
        <dbReference type="EMBL" id="KAF9610135.1"/>
    </source>
</evidence>
<dbReference type="SUPFAM" id="SSF53850">
    <property type="entry name" value="Periplasmic binding protein-like II"/>
    <property type="match status" value="1"/>
</dbReference>
<dbReference type="GO" id="GO:0009094">
    <property type="term" value="P:L-phenylalanine biosynthetic process"/>
    <property type="evidence" value="ECO:0007669"/>
    <property type="project" value="UniProtKB-KW"/>
</dbReference>
<dbReference type="PROSITE" id="PS51171">
    <property type="entry name" value="PREPHENATE_DEHYDR_3"/>
    <property type="match status" value="1"/>
</dbReference>
<organism evidence="8 9">
    <name type="scientific">Coptis chinensis</name>
    <dbReference type="NCBI Taxonomy" id="261450"/>
    <lineage>
        <taxon>Eukaryota</taxon>
        <taxon>Viridiplantae</taxon>
        <taxon>Streptophyta</taxon>
        <taxon>Embryophyta</taxon>
        <taxon>Tracheophyta</taxon>
        <taxon>Spermatophyta</taxon>
        <taxon>Magnoliopsida</taxon>
        <taxon>Ranunculales</taxon>
        <taxon>Ranunculaceae</taxon>
        <taxon>Coptidoideae</taxon>
        <taxon>Coptis</taxon>
    </lineage>
</organism>
<dbReference type="GO" id="GO:0009507">
    <property type="term" value="C:chloroplast"/>
    <property type="evidence" value="ECO:0007669"/>
    <property type="project" value="TreeGrafter"/>
</dbReference>
<evidence type="ECO:0000259" key="7">
    <source>
        <dbReference type="PROSITE" id="PS51171"/>
    </source>
</evidence>
<feature type="compositionally biased region" description="Basic and acidic residues" evidence="6">
    <location>
        <begin position="26"/>
        <end position="50"/>
    </location>
</feature>
<dbReference type="Pfam" id="PF00800">
    <property type="entry name" value="PDT"/>
    <property type="match status" value="1"/>
</dbReference>
<keyword evidence="3" id="KW-0584">Phenylalanine biosynthesis</keyword>
<comment type="caution">
    <text evidence="8">The sequence shown here is derived from an EMBL/GenBank/DDBJ whole genome shotgun (WGS) entry which is preliminary data.</text>
</comment>